<gene>
    <name evidence="2" type="ORF">GCM10010319_06670</name>
</gene>
<dbReference type="Proteomes" id="UP001500063">
    <property type="component" value="Unassembled WGS sequence"/>
</dbReference>
<evidence type="ECO:0000313" key="3">
    <source>
        <dbReference type="Proteomes" id="UP001500063"/>
    </source>
</evidence>
<dbReference type="EMBL" id="BAAABW010000002">
    <property type="protein sequence ID" value="GAA0333385.1"/>
    <property type="molecule type" value="Genomic_DNA"/>
</dbReference>
<evidence type="ECO:0000313" key="2">
    <source>
        <dbReference type="EMBL" id="GAA0333385.1"/>
    </source>
</evidence>
<dbReference type="CDD" id="cd00161">
    <property type="entry name" value="beta-trefoil_Ricin-like"/>
    <property type="match status" value="1"/>
</dbReference>
<organism evidence="2 3">
    <name type="scientific">Streptomyces blastmyceticus</name>
    <dbReference type="NCBI Taxonomy" id="68180"/>
    <lineage>
        <taxon>Bacteria</taxon>
        <taxon>Bacillati</taxon>
        <taxon>Actinomycetota</taxon>
        <taxon>Actinomycetes</taxon>
        <taxon>Kitasatosporales</taxon>
        <taxon>Streptomycetaceae</taxon>
        <taxon>Streptomyces</taxon>
    </lineage>
</organism>
<dbReference type="Pfam" id="PF14200">
    <property type="entry name" value="RicinB_lectin_2"/>
    <property type="match status" value="1"/>
</dbReference>
<dbReference type="RefSeq" id="WP_344115841.1">
    <property type="nucleotide sequence ID" value="NZ_BAAABW010000002.1"/>
</dbReference>
<name>A0ABN0WD26_9ACTN</name>
<keyword evidence="3" id="KW-1185">Reference proteome</keyword>
<comment type="caution">
    <text evidence="2">The sequence shown here is derived from an EMBL/GenBank/DDBJ whole genome shotgun (WGS) entry which is preliminary data.</text>
</comment>
<proteinExistence type="predicted"/>
<sequence length="153" mass="16448">MPKLRVLVIGDEYINVDVPDEAFITLTKNPNLTFDVSGASKDAGAAAILWNLHRGANQRWKIQAVSGSRFRIVSVHSGLCLTLGGDGMGPVTQAPAKDGDYTQLWWLRSVDGGFEIANGEYISRIAAETATAGKPLKGFHGDDGSRIWTFTAA</sequence>
<reference evidence="2 3" key="1">
    <citation type="journal article" date="2019" name="Int. J. Syst. Evol. Microbiol.">
        <title>The Global Catalogue of Microorganisms (GCM) 10K type strain sequencing project: providing services to taxonomists for standard genome sequencing and annotation.</title>
        <authorList>
            <consortium name="The Broad Institute Genomics Platform"/>
            <consortium name="The Broad Institute Genome Sequencing Center for Infectious Disease"/>
            <person name="Wu L."/>
            <person name="Ma J."/>
        </authorList>
    </citation>
    <scope>NUCLEOTIDE SEQUENCE [LARGE SCALE GENOMIC DNA]</scope>
    <source>
        <strain evidence="2 3">JCM 4565</strain>
    </source>
</reference>
<dbReference type="InterPro" id="IPR000772">
    <property type="entry name" value="Ricin_B_lectin"/>
</dbReference>
<feature type="domain" description="Ricin B lectin" evidence="1">
    <location>
        <begin position="31"/>
        <end position="87"/>
    </location>
</feature>
<dbReference type="InterPro" id="IPR035992">
    <property type="entry name" value="Ricin_B-like_lectins"/>
</dbReference>
<accession>A0ABN0WD26</accession>
<dbReference type="PROSITE" id="PS50231">
    <property type="entry name" value="RICIN_B_LECTIN"/>
    <property type="match status" value="1"/>
</dbReference>
<protein>
    <recommendedName>
        <fullName evidence="1">Ricin B lectin domain-containing protein</fullName>
    </recommendedName>
</protein>
<evidence type="ECO:0000259" key="1">
    <source>
        <dbReference type="Pfam" id="PF14200"/>
    </source>
</evidence>
<dbReference type="SUPFAM" id="SSF50370">
    <property type="entry name" value="Ricin B-like lectins"/>
    <property type="match status" value="1"/>
</dbReference>
<dbReference type="Gene3D" id="2.80.10.50">
    <property type="match status" value="1"/>
</dbReference>